<organism evidence="9 10">
    <name type="scientific">Thiorhodococcus minor</name>
    <dbReference type="NCBI Taxonomy" id="57489"/>
    <lineage>
        <taxon>Bacteria</taxon>
        <taxon>Pseudomonadati</taxon>
        <taxon>Pseudomonadota</taxon>
        <taxon>Gammaproteobacteria</taxon>
        <taxon>Chromatiales</taxon>
        <taxon>Chromatiaceae</taxon>
        <taxon>Thiorhodococcus</taxon>
    </lineage>
</organism>
<dbReference type="GO" id="GO:0004518">
    <property type="term" value="F:nuclease activity"/>
    <property type="evidence" value="ECO:0007669"/>
    <property type="project" value="UniProtKB-KW"/>
</dbReference>
<comment type="caution">
    <text evidence="9">The sequence shown here is derived from an EMBL/GenBank/DDBJ whole genome shotgun (WGS) entry which is preliminary data.</text>
</comment>
<dbReference type="GO" id="GO:0016787">
    <property type="term" value="F:hydrolase activity"/>
    <property type="evidence" value="ECO:0007669"/>
    <property type="project" value="UniProtKB-KW"/>
</dbReference>
<evidence type="ECO:0000256" key="5">
    <source>
        <dbReference type="ARBA" id="ARBA00022801"/>
    </source>
</evidence>
<dbReference type="CDD" id="cd18747">
    <property type="entry name" value="PIN_VapC4-5_FitB-like"/>
    <property type="match status" value="1"/>
</dbReference>
<dbReference type="PANTHER" id="PTHR33653:SF1">
    <property type="entry name" value="RIBONUCLEASE VAPC2"/>
    <property type="match status" value="1"/>
</dbReference>
<reference evidence="9 10" key="1">
    <citation type="submission" date="2020-02" db="EMBL/GenBank/DDBJ databases">
        <title>Genome sequences of Thiorhodococcus mannitoliphagus and Thiorhodococcus minor, purple sulfur photosynthetic bacteria in the gammaproteobacterial family, Chromatiaceae.</title>
        <authorList>
            <person name="Aviles F.A."/>
            <person name="Meyer T.E."/>
            <person name="Kyndt J.A."/>
        </authorList>
    </citation>
    <scope>NUCLEOTIDE SEQUENCE [LARGE SCALE GENOMIC DNA]</scope>
    <source>
        <strain evidence="9 10">DSM 11518</strain>
    </source>
</reference>
<gene>
    <name evidence="9" type="ORF">G3446_21310</name>
</gene>
<evidence type="ECO:0000313" key="10">
    <source>
        <dbReference type="Proteomes" id="UP000483379"/>
    </source>
</evidence>
<dbReference type="InterPro" id="IPR050556">
    <property type="entry name" value="Type_II_TA_system_RNase"/>
</dbReference>
<evidence type="ECO:0000256" key="3">
    <source>
        <dbReference type="ARBA" id="ARBA00022722"/>
    </source>
</evidence>
<sequence>MARVRYLLDTNILSEPVVVRPHPGVMQRIEANRGSLAIASVTWQEVLYGMLLLPSGRRREQIEDYLLRRVRPSLPILGFEERAARWQAEQRARLRQVGRPPSYPDSQIAAIAAVNDLILVTRNLDDFAGFVGLRIENWFEAPLRGPDEPEPGEPN</sequence>
<dbReference type="Gene3D" id="3.40.50.1010">
    <property type="entry name" value="5'-nuclease"/>
    <property type="match status" value="1"/>
</dbReference>
<evidence type="ECO:0000256" key="6">
    <source>
        <dbReference type="ARBA" id="ARBA00022842"/>
    </source>
</evidence>
<keyword evidence="6" id="KW-0460">Magnesium</keyword>
<comment type="similarity">
    <text evidence="7">Belongs to the PINc/VapC protein family.</text>
</comment>
<evidence type="ECO:0000259" key="8">
    <source>
        <dbReference type="Pfam" id="PF01850"/>
    </source>
</evidence>
<dbReference type="Proteomes" id="UP000483379">
    <property type="component" value="Unassembled WGS sequence"/>
</dbReference>
<evidence type="ECO:0000313" key="9">
    <source>
        <dbReference type="EMBL" id="NEV64386.1"/>
    </source>
</evidence>
<dbReference type="PANTHER" id="PTHR33653">
    <property type="entry name" value="RIBONUCLEASE VAPC2"/>
    <property type="match status" value="1"/>
</dbReference>
<dbReference type="EMBL" id="JAAIJQ010000087">
    <property type="protein sequence ID" value="NEV64386.1"/>
    <property type="molecule type" value="Genomic_DNA"/>
</dbReference>
<dbReference type="GO" id="GO:0046872">
    <property type="term" value="F:metal ion binding"/>
    <property type="evidence" value="ECO:0007669"/>
    <property type="project" value="UniProtKB-KW"/>
</dbReference>
<keyword evidence="5" id="KW-0378">Hydrolase</keyword>
<keyword evidence="3" id="KW-0540">Nuclease</keyword>
<keyword evidence="10" id="KW-1185">Reference proteome</keyword>
<keyword evidence="4" id="KW-0479">Metal-binding</keyword>
<evidence type="ECO:0000256" key="2">
    <source>
        <dbReference type="ARBA" id="ARBA00022649"/>
    </source>
</evidence>
<dbReference type="InterPro" id="IPR002716">
    <property type="entry name" value="PIN_dom"/>
</dbReference>
<comment type="cofactor">
    <cofactor evidence="1">
        <name>Mg(2+)</name>
        <dbReference type="ChEBI" id="CHEBI:18420"/>
    </cofactor>
</comment>
<evidence type="ECO:0000256" key="1">
    <source>
        <dbReference type="ARBA" id="ARBA00001946"/>
    </source>
</evidence>
<dbReference type="SUPFAM" id="SSF88723">
    <property type="entry name" value="PIN domain-like"/>
    <property type="match status" value="1"/>
</dbReference>
<proteinExistence type="inferred from homology"/>
<protein>
    <submittedName>
        <fullName evidence="9">Type II toxin-antitoxin system VapC family toxin</fullName>
    </submittedName>
</protein>
<accession>A0A6M0K3N8</accession>
<dbReference type="AlphaFoldDB" id="A0A6M0K3N8"/>
<dbReference type="Pfam" id="PF01850">
    <property type="entry name" value="PIN"/>
    <property type="match status" value="1"/>
</dbReference>
<keyword evidence="2" id="KW-1277">Toxin-antitoxin system</keyword>
<evidence type="ECO:0000256" key="4">
    <source>
        <dbReference type="ARBA" id="ARBA00022723"/>
    </source>
</evidence>
<name>A0A6M0K3N8_9GAMM</name>
<feature type="domain" description="PIN" evidence="8">
    <location>
        <begin position="6"/>
        <end position="125"/>
    </location>
</feature>
<evidence type="ECO:0000256" key="7">
    <source>
        <dbReference type="ARBA" id="ARBA00038093"/>
    </source>
</evidence>
<dbReference type="InterPro" id="IPR029060">
    <property type="entry name" value="PIN-like_dom_sf"/>
</dbReference>